<dbReference type="InterPro" id="IPR001791">
    <property type="entry name" value="Laminin_G"/>
</dbReference>
<accession>A0ABD0NB76</accession>
<dbReference type="InterPro" id="IPR013320">
    <property type="entry name" value="ConA-like_dom_sf"/>
</dbReference>
<dbReference type="Gene3D" id="2.60.120.200">
    <property type="match status" value="1"/>
</dbReference>
<protein>
    <recommendedName>
        <fullName evidence="2">Laminin G domain-containing protein</fullName>
    </recommendedName>
</protein>
<dbReference type="Pfam" id="PF00054">
    <property type="entry name" value="Laminin_G_1"/>
    <property type="match status" value="1"/>
</dbReference>
<comment type="caution">
    <text evidence="1">Lacks conserved residue(s) required for the propagation of feature annotation.</text>
</comment>
<evidence type="ECO:0000313" key="4">
    <source>
        <dbReference type="Proteomes" id="UP001529510"/>
    </source>
</evidence>
<evidence type="ECO:0000313" key="3">
    <source>
        <dbReference type="EMBL" id="KAL0158251.1"/>
    </source>
</evidence>
<keyword evidence="4" id="KW-1185">Reference proteome</keyword>
<sequence length="63" mass="7188">IKYFIPSFGGKSYLAFRTMRAYHTVRIAMEFRASDMTGILLYNGQKGKKDFLSLALVEGHVEL</sequence>
<organism evidence="3 4">
    <name type="scientific">Cirrhinus mrigala</name>
    <name type="common">Mrigala</name>
    <dbReference type="NCBI Taxonomy" id="683832"/>
    <lineage>
        <taxon>Eukaryota</taxon>
        <taxon>Metazoa</taxon>
        <taxon>Chordata</taxon>
        <taxon>Craniata</taxon>
        <taxon>Vertebrata</taxon>
        <taxon>Euteleostomi</taxon>
        <taxon>Actinopterygii</taxon>
        <taxon>Neopterygii</taxon>
        <taxon>Teleostei</taxon>
        <taxon>Ostariophysi</taxon>
        <taxon>Cypriniformes</taxon>
        <taxon>Cyprinidae</taxon>
        <taxon>Labeoninae</taxon>
        <taxon>Labeonini</taxon>
        <taxon>Cirrhinus</taxon>
    </lineage>
</organism>
<dbReference type="PROSITE" id="PS50025">
    <property type="entry name" value="LAM_G_DOMAIN"/>
    <property type="match status" value="1"/>
</dbReference>
<dbReference type="EMBL" id="JAMKFB020000023">
    <property type="protein sequence ID" value="KAL0158251.1"/>
    <property type="molecule type" value="Genomic_DNA"/>
</dbReference>
<dbReference type="AlphaFoldDB" id="A0ABD0NB76"/>
<feature type="non-terminal residue" evidence="3">
    <location>
        <position position="1"/>
    </location>
</feature>
<dbReference type="CDD" id="cd00110">
    <property type="entry name" value="LamG"/>
    <property type="match status" value="1"/>
</dbReference>
<reference evidence="3 4" key="1">
    <citation type="submission" date="2024-05" db="EMBL/GenBank/DDBJ databases">
        <title>Genome sequencing and assembly of Indian major carp, Cirrhinus mrigala (Hamilton, 1822).</title>
        <authorList>
            <person name="Mohindra V."/>
            <person name="Chowdhury L.M."/>
            <person name="Lal K."/>
            <person name="Jena J.K."/>
        </authorList>
    </citation>
    <scope>NUCLEOTIDE SEQUENCE [LARGE SCALE GENOMIC DNA]</scope>
    <source>
        <strain evidence="3">CM1030</strain>
        <tissue evidence="3">Blood</tissue>
    </source>
</reference>
<evidence type="ECO:0000256" key="1">
    <source>
        <dbReference type="PROSITE-ProRule" id="PRU00122"/>
    </source>
</evidence>
<evidence type="ECO:0000259" key="2">
    <source>
        <dbReference type="PROSITE" id="PS50025"/>
    </source>
</evidence>
<name>A0ABD0NB76_CIRMR</name>
<comment type="caution">
    <text evidence="3">The sequence shown here is derived from an EMBL/GenBank/DDBJ whole genome shotgun (WGS) entry which is preliminary data.</text>
</comment>
<proteinExistence type="predicted"/>
<gene>
    <name evidence="3" type="ORF">M9458_046327</name>
</gene>
<dbReference type="SUPFAM" id="SSF49899">
    <property type="entry name" value="Concanavalin A-like lectins/glucanases"/>
    <property type="match status" value="1"/>
</dbReference>
<dbReference type="Proteomes" id="UP001529510">
    <property type="component" value="Unassembled WGS sequence"/>
</dbReference>
<feature type="non-terminal residue" evidence="3">
    <location>
        <position position="63"/>
    </location>
</feature>
<feature type="domain" description="Laminin G" evidence="2">
    <location>
        <begin position="3"/>
        <end position="63"/>
    </location>
</feature>